<dbReference type="HOGENOM" id="CLU_2470419_0_0_1"/>
<reference evidence="2" key="2">
    <citation type="submission" date="2015-01" db="EMBL/GenBank/DDBJ databases">
        <title>Evolutionary Origins and Diversification of the Mycorrhizal Mutualists.</title>
        <authorList>
            <consortium name="DOE Joint Genome Institute"/>
            <consortium name="Mycorrhizal Genomics Consortium"/>
            <person name="Kohler A."/>
            <person name="Kuo A."/>
            <person name="Nagy L.G."/>
            <person name="Floudas D."/>
            <person name="Copeland A."/>
            <person name="Barry K.W."/>
            <person name="Cichocki N."/>
            <person name="Veneault-Fourrey C."/>
            <person name="LaButti K."/>
            <person name="Lindquist E.A."/>
            <person name="Lipzen A."/>
            <person name="Lundell T."/>
            <person name="Morin E."/>
            <person name="Murat C."/>
            <person name="Riley R."/>
            <person name="Ohm R."/>
            <person name="Sun H."/>
            <person name="Tunlid A."/>
            <person name="Henrissat B."/>
            <person name="Grigoriev I.V."/>
            <person name="Hibbett D.S."/>
            <person name="Martin F."/>
        </authorList>
    </citation>
    <scope>NUCLEOTIDE SEQUENCE [LARGE SCALE GENOMIC DNA]</scope>
    <source>
        <strain evidence="2">Foug A</strain>
    </source>
</reference>
<name>A0A0C3AB61_9AGAM</name>
<dbReference type="InParanoid" id="A0A0C3AB61"/>
<gene>
    <name evidence="1" type="ORF">SCLCIDRAFT_1215450</name>
</gene>
<evidence type="ECO:0000313" key="2">
    <source>
        <dbReference type="Proteomes" id="UP000053989"/>
    </source>
</evidence>
<organism evidence="1 2">
    <name type="scientific">Scleroderma citrinum Foug A</name>
    <dbReference type="NCBI Taxonomy" id="1036808"/>
    <lineage>
        <taxon>Eukaryota</taxon>
        <taxon>Fungi</taxon>
        <taxon>Dikarya</taxon>
        <taxon>Basidiomycota</taxon>
        <taxon>Agaricomycotina</taxon>
        <taxon>Agaricomycetes</taxon>
        <taxon>Agaricomycetidae</taxon>
        <taxon>Boletales</taxon>
        <taxon>Sclerodermatineae</taxon>
        <taxon>Sclerodermataceae</taxon>
        <taxon>Scleroderma</taxon>
    </lineage>
</organism>
<reference evidence="1 2" key="1">
    <citation type="submission" date="2014-04" db="EMBL/GenBank/DDBJ databases">
        <authorList>
            <consortium name="DOE Joint Genome Institute"/>
            <person name="Kuo A."/>
            <person name="Kohler A."/>
            <person name="Nagy L.G."/>
            <person name="Floudas D."/>
            <person name="Copeland A."/>
            <person name="Barry K.W."/>
            <person name="Cichocki N."/>
            <person name="Veneault-Fourrey C."/>
            <person name="LaButti K."/>
            <person name="Lindquist E.A."/>
            <person name="Lipzen A."/>
            <person name="Lundell T."/>
            <person name="Morin E."/>
            <person name="Murat C."/>
            <person name="Sun H."/>
            <person name="Tunlid A."/>
            <person name="Henrissat B."/>
            <person name="Grigoriev I.V."/>
            <person name="Hibbett D.S."/>
            <person name="Martin F."/>
            <person name="Nordberg H.P."/>
            <person name="Cantor M.N."/>
            <person name="Hua S.X."/>
        </authorList>
    </citation>
    <scope>NUCLEOTIDE SEQUENCE [LARGE SCALE GENOMIC DNA]</scope>
    <source>
        <strain evidence="1 2">Foug A</strain>
    </source>
</reference>
<evidence type="ECO:0000313" key="1">
    <source>
        <dbReference type="EMBL" id="KIM62112.1"/>
    </source>
</evidence>
<proteinExistence type="predicted"/>
<dbReference type="AlphaFoldDB" id="A0A0C3AB61"/>
<dbReference type="EMBL" id="KN822045">
    <property type="protein sequence ID" value="KIM62112.1"/>
    <property type="molecule type" value="Genomic_DNA"/>
</dbReference>
<keyword evidence="2" id="KW-1185">Reference proteome</keyword>
<accession>A0A0C3AB61</accession>
<dbReference type="Proteomes" id="UP000053989">
    <property type="component" value="Unassembled WGS sequence"/>
</dbReference>
<protein>
    <submittedName>
        <fullName evidence="1">Uncharacterized protein</fullName>
    </submittedName>
</protein>
<sequence>MEAINTSLYRNFNPFMHPFLLHLSSGHYNATWEDVLESKKDRIGEPRTLYAIEIDITGMRFDSSQESTELIRRRSRAESSWKVPLTTT</sequence>